<dbReference type="PANTHER" id="PTHR21432:SF20">
    <property type="entry name" value="ACETYL-COA HYDROLASE"/>
    <property type="match status" value="1"/>
</dbReference>
<evidence type="ECO:0000313" key="6">
    <source>
        <dbReference type="Proteomes" id="UP000515663"/>
    </source>
</evidence>
<evidence type="ECO:0000256" key="2">
    <source>
        <dbReference type="ARBA" id="ARBA00022679"/>
    </source>
</evidence>
<dbReference type="GO" id="GO:0016787">
    <property type="term" value="F:hydrolase activity"/>
    <property type="evidence" value="ECO:0007669"/>
    <property type="project" value="UniProtKB-KW"/>
</dbReference>
<keyword evidence="2 5" id="KW-0808">Transferase</keyword>
<evidence type="ECO:0000256" key="1">
    <source>
        <dbReference type="ARBA" id="ARBA00009632"/>
    </source>
</evidence>
<dbReference type="Gene3D" id="3.30.750.70">
    <property type="entry name" value="4-hydroxybutyrate coenzyme like domains"/>
    <property type="match status" value="1"/>
</dbReference>
<protein>
    <submittedName>
        <fullName evidence="5">Acetyl-CoA hydrolase/transferase family protein</fullName>
    </submittedName>
</protein>
<dbReference type="InterPro" id="IPR026888">
    <property type="entry name" value="AcetylCoA_hyd_C"/>
</dbReference>
<dbReference type="Gene3D" id="3.40.1080.20">
    <property type="entry name" value="Acetyl-CoA hydrolase/transferase C-terminal domain"/>
    <property type="match status" value="1"/>
</dbReference>
<dbReference type="InterPro" id="IPR037171">
    <property type="entry name" value="NagB/RpiA_transferase-like"/>
</dbReference>
<dbReference type="Proteomes" id="UP000515663">
    <property type="component" value="Chromosome"/>
</dbReference>
<dbReference type="RefSeq" id="WP_188331209.1">
    <property type="nucleotide sequence ID" value="NZ_CP059491.1"/>
</dbReference>
<comment type="similarity">
    <text evidence="1">Belongs to the acetyl-CoA hydrolase/transferase family.</text>
</comment>
<evidence type="ECO:0000313" key="5">
    <source>
        <dbReference type="EMBL" id="QMT00976.1"/>
    </source>
</evidence>
<evidence type="ECO:0000259" key="4">
    <source>
        <dbReference type="Pfam" id="PF13336"/>
    </source>
</evidence>
<feature type="domain" description="Acetyl-CoA hydrolase/transferase N-terminal" evidence="3">
    <location>
        <begin position="71"/>
        <end position="149"/>
    </location>
</feature>
<dbReference type="InterPro" id="IPR003702">
    <property type="entry name" value="ActCoA_hydro_N"/>
</dbReference>
<reference evidence="6" key="1">
    <citation type="submission" date="2020-07" db="EMBL/GenBank/DDBJ databases">
        <title>novel species isolated from the respiratory tract of Marmot.</title>
        <authorList>
            <person name="Zhang G."/>
        </authorList>
    </citation>
    <scope>NUCLEOTIDE SEQUENCE [LARGE SCALE GENOMIC DNA]</scope>
    <source>
        <strain evidence="6">686</strain>
    </source>
</reference>
<dbReference type="PANTHER" id="PTHR21432">
    <property type="entry name" value="ACETYL-COA HYDROLASE-RELATED"/>
    <property type="match status" value="1"/>
</dbReference>
<dbReference type="AlphaFoldDB" id="A0A7D7LX95"/>
<gene>
    <name evidence="5" type="ORF">H1R19_19245</name>
</gene>
<dbReference type="EMBL" id="CP059491">
    <property type="protein sequence ID" value="QMT00976.1"/>
    <property type="molecule type" value="Genomic_DNA"/>
</dbReference>
<feature type="domain" description="Acetyl-CoA hydrolase/transferase C-terminal" evidence="4">
    <location>
        <begin position="271"/>
        <end position="408"/>
    </location>
</feature>
<dbReference type="Gene3D" id="3.40.1080.10">
    <property type="entry name" value="Glutaconate Coenzyme A-transferase"/>
    <property type="match status" value="1"/>
</dbReference>
<dbReference type="InterPro" id="IPR038460">
    <property type="entry name" value="AcetylCoA_hyd_C_sf"/>
</dbReference>
<keyword evidence="6" id="KW-1185">Reference proteome</keyword>
<keyword evidence="5" id="KW-0378">Hydrolase</keyword>
<dbReference type="Pfam" id="PF02550">
    <property type="entry name" value="AcetylCoA_hydro"/>
    <property type="match status" value="1"/>
</dbReference>
<evidence type="ECO:0000259" key="3">
    <source>
        <dbReference type="Pfam" id="PF02550"/>
    </source>
</evidence>
<dbReference type="KEGG" id="gji:H1R19_19245"/>
<dbReference type="Pfam" id="PF13336">
    <property type="entry name" value="AcetylCoA_hyd_C"/>
    <property type="match status" value="1"/>
</dbReference>
<organism evidence="5 6">
    <name type="scientific">Gordonia jinghuaiqii</name>
    <dbReference type="NCBI Taxonomy" id="2758710"/>
    <lineage>
        <taxon>Bacteria</taxon>
        <taxon>Bacillati</taxon>
        <taxon>Actinomycetota</taxon>
        <taxon>Actinomycetes</taxon>
        <taxon>Mycobacteriales</taxon>
        <taxon>Gordoniaceae</taxon>
        <taxon>Gordonia</taxon>
    </lineage>
</organism>
<dbReference type="GO" id="GO:0008775">
    <property type="term" value="F:acetate CoA-transferase activity"/>
    <property type="evidence" value="ECO:0007669"/>
    <property type="project" value="InterPro"/>
</dbReference>
<dbReference type="SUPFAM" id="SSF100950">
    <property type="entry name" value="NagB/RpiA/CoA transferase-like"/>
    <property type="match status" value="2"/>
</dbReference>
<name>A0A7D7LX95_9ACTN</name>
<dbReference type="InterPro" id="IPR046433">
    <property type="entry name" value="ActCoA_hydro"/>
</dbReference>
<sequence>MIDLAEFIRPGDGVWWGQGSAEPTPLVDALLDTADTIGQLSGFTGVCWNSRIGHGLPESIEMTSYGALGELRRLARSGRLRIVPSHYSALPRMFAERRLPVDVGLVQVSAPDDAGLVTLGTSVDYIADAIPHARTLIAEVNHRMPATRGGPRLPMSAFAAVIHTDRELGEAPVRPPDAVEMQIAGHVAGYVQDGDTIQVGVGSVPDAVLTALGGHRDLGFHGGIITDGVLDLVDGGVITGARKEIDAGVVVTGTALGSAKGCYGRLCSLPVEFRATSHTHAPQVLSQLRSYVSINSAIEVDLSGQVGAEQVRGAEIGALGGQVDFSRAAALTGARSIIALRSTAPSKTGGTVSTIVPRLSGTVTTGRADVDVVITEHGAAELTGCTGAEKAVRLLEIADPEHRDVLERGLAETSLVNV</sequence>
<accession>A0A7D7LX95</accession>
<dbReference type="GO" id="GO:0006083">
    <property type="term" value="P:acetate metabolic process"/>
    <property type="evidence" value="ECO:0007669"/>
    <property type="project" value="InterPro"/>
</dbReference>
<proteinExistence type="inferred from homology"/>